<sequence length="462" mass="52525">MRLRVTTNTLLLLCGVLVLCSALLGMVYNALPLSLAATESARHSRQWHGVLRASNGGMVLVQHAKATLKDANDSPHGSRGIVMCVHDGILALAVSLIRELRCLGNQEPIHVYHCFPDELSQESQDLLTRNNSNVQIVDVCVEMMEQNQIIQESVALSFKSYWIKPLALYHTKLTEVLLLDADAVFLKDPASLRTLAGYQRTGTMFFYDRLYNQRKYFNTRMKDPRDSDKEQHLLKHIIETFDYKRFGLSGVGPSEQLLNSMAYREQTSHEQDSSVVAINKAKAGKAMEILKYLITIERFNHVFSWGDKEAFWLAYELAHEDYYFSPWGLSLLNSVPNQDLENHPDTLCGSMAHYVPVDAESTEAPEVLYVNGKALLDPFPLGVSKSLKTHKGRMFSIHPTHLTPRYRRAEMDLTKAHSSFQCLKGLGSTTLPSHFRVHLMRRRVHYLAVQTQYFEPLDRCIV</sequence>
<evidence type="ECO:0000256" key="2">
    <source>
        <dbReference type="ARBA" id="ARBA00009105"/>
    </source>
</evidence>
<keyword evidence="9" id="KW-0325">Glycoprotein</keyword>
<accession>K3XAB5</accession>
<keyword evidence="5" id="KW-0812">Transmembrane</keyword>
<evidence type="ECO:0000256" key="7">
    <source>
        <dbReference type="ARBA" id="ARBA00022989"/>
    </source>
</evidence>
<evidence type="ECO:0000256" key="5">
    <source>
        <dbReference type="ARBA" id="ARBA00022692"/>
    </source>
</evidence>
<dbReference type="Proteomes" id="UP000019132">
    <property type="component" value="Unassembled WGS sequence"/>
</dbReference>
<reference evidence="11" key="2">
    <citation type="submission" date="2010-04" db="EMBL/GenBank/DDBJ databases">
        <authorList>
            <person name="Buell R."/>
            <person name="Hamilton J."/>
            <person name="Hostetler J."/>
        </authorList>
    </citation>
    <scope>NUCLEOTIDE SEQUENCE [LARGE SCALE GENOMIC DNA]</scope>
    <source>
        <strain evidence="11">DAOM:BR144</strain>
    </source>
</reference>
<keyword evidence="4" id="KW-0808">Transferase</keyword>
<dbReference type="SUPFAM" id="SSF53448">
    <property type="entry name" value="Nucleotide-diphospho-sugar transferases"/>
    <property type="match status" value="1"/>
</dbReference>
<keyword evidence="8" id="KW-0472">Membrane</keyword>
<evidence type="ECO:0000256" key="8">
    <source>
        <dbReference type="ARBA" id="ARBA00023136"/>
    </source>
</evidence>
<dbReference type="GO" id="GO:0005794">
    <property type="term" value="C:Golgi apparatus"/>
    <property type="evidence" value="ECO:0007669"/>
    <property type="project" value="TreeGrafter"/>
</dbReference>
<organism evidence="10 11">
    <name type="scientific">Globisporangium ultimum (strain ATCC 200006 / CBS 805.95 / DAOM BR144)</name>
    <name type="common">Pythium ultimum</name>
    <dbReference type="NCBI Taxonomy" id="431595"/>
    <lineage>
        <taxon>Eukaryota</taxon>
        <taxon>Sar</taxon>
        <taxon>Stramenopiles</taxon>
        <taxon>Oomycota</taxon>
        <taxon>Peronosporomycetes</taxon>
        <taxon>Pythiales</taxon>
        <taxon>Pythiaceae</taxon>
        <taxon>Globisporangium</taxon>
    </lineage>
</organism>
<dbReference type="OMA" id="AFFNTPM"/>
<dbReference type="EnsemblProtists" id="PYU1_T014164">
    <property type="protein sequence ID" value="PYU1_T014164"/>
    <property type="gene ID" value="PYU1_G014134"/>
</dbReference>
<dbReference type="InParanoid" id="K3XAB5"/>
<dbReference type="VEuPathDB" id="FungiDB:PYU1_G014134"/>
<dbReference type="Gene3D" id="3.90.550.10">
    <property type="entry name" value="Spore Coat Polysaccharide Biosynthesis Protein SpsA, Chain A"/>
    <property type="match status" value="1"/>
</dbReference>
<evidence type="ECO:0000256" key="1">
    <source>
        <dbReference type="ARBA" id="ARBA00004606"/>
    </source>
</evidence>
<dbReference type="PANTHER" id="PTHR31392:SF1">
    <property type="entry name" value="ALPHA-1,3-MANNOSYLTRANSFERASE MNN1-RELATED"/>
    <property type="match status" value="1"/>
</dbReference>
<reference evidence="11" key="1">
    <citation type="journal article" date="2010" name="Genome Biol.">
        <title>Genome sequence of the necrotrophic plant pathogen Pythium ultimum reveals original pathogenicity mechanisms and effector repertoire.</title>
        <authorList>
            <person name="Levesque C.A."/>
            <person name="Brouwer H."/>
            <person name="Cano L."/>
            <person name="Hamilton J.P."/>
            <person name="Holt C."/>
            <person name="Huitema E."/>
            <person name="Raffaele S."/>
            <person name="Robideau G.P."/>
            <person name="Thines M."/>
            <person name="Win J."/>
            <person name="Zerillo M.M."/>
            <person name="Beakes G.W."/>
            <person name="Boore J.L."/>
            <person name="Busam D."/>
            <person name="Dumas B."/>
            <person name="Ferriera S."/>
            <person name="Fuerstenberg S.I."/>
            <person name="Gachon C.M."/>
            <person name="Gaulin E."/>
            <person name="Govers F."/>
            <person name="Grenville-Briggs L."/>
            <person name="Horner N."/>
            <person name="Hostetler J."/>
            <person name="Jiang R.H."/>
            <person name="Johnson J."/>
            <person name="Krajaejun T."/>
            <person name="Lin H."/>
            <person name="Meijer H.J."/>
            <person name="Moore B."/>
            <person name="Morris P."/>
            <person name="Phuntmart V."/>
            <person name="Puiu D."/>
            <person name="Shetty J."/>
            <person name="Stajich J.E."/>
            <person name="Tripathy S."/>
            <person name="Wawra S."/>
            <person name="van West P."/>
            <person name="Whitty B.R."/>
            <person name="Coutinho P.M."/>
            <person name="Henrissat B."/>
            <person name="Martin F."/>
            <person name="Thomas P.D."/>
            <person name="Tyler B.M."/>
            <person name="De Vries R.P."/>
            <person name="Kamoun S."/>
            <person name="Yandell M."/>
            <person name="Tisserat N."/>
            <person name="Buell C.R."/>
        </authorList>
    </citation>
    <scope>NUCLEOTIDE SEQUENCE</scope>
    <source>
        <strain evidence="11">DAOM:BR144</strain>
    </source>
</reference>
<dbReference type="Pfam" id="PF11051">
    <property type="entry name" value="Mannosyl_trans3"/>
    <property type="match status" value="1"/>
</dbReference>
<evidence type="ECO:0000256" key="9">
    <source>
        <dbReference type="ARBA" id="ARBA00023180"/>
    </source>
</evidence>
<dbReference type="AlphaFoldDB" id="K3XAB5"/>
<evidence type="ECO:0000256" key="4">
    <source>
        <dbReference type="ARBA" id="ARBA00022679"/>
    </source>
</evidence>
<dbReference type="InterPro" id="IPR029044">
    <property type="entry name" value="Nucleotide-diphossugar_trans"/>
</dbReference>
<dbReference type="eggNOG" id="ENOG502R455">
    <property type="taxonomic scope" value="Eukaryota"/>
</dbReference>
<dbReference type="GO" id="GO:0006493">
    <property type="term" value="P:protein O-linked glycosylation"/>
    <property type="evidence" value="ECO:0007669"/>
    <property type="project" value="TreeGrafter"/>
</dbReference>
<dbReference type="PANTHER" id="PTHR31392">
    <property type="entry name" value="ALPHA-1,3-MANNOSYLTRANSFERASE MNN1-RELATED"/>
    <property type="match status" value="1"/>
</dbReference>
<proteinExistence type="inferred from homology"/>
<protein>
    <recommendedName>
        <fullName evidence="12">Nucleotide-diphospho-sugar transferase domain-containing protein</fullName>
    </recommendedName>
</protein>
<dbReference type="HOGENOM" id="CLU_030469_2_0_1"/>
<keyword evidence="11" id="KW-1185">Reference proteome</keyword>
<evidence type="ECO:0000256" key="6">
    <source>
        <dbReference type="ARBA" id="ARBA00022968"/>
    </source>
</evidence>
<reference evidence="10" key="3">
    <citation type="submission" date="2015-02" db="UniProtKB">
        <authorList>
            <consortium name="EnsemblProtists"/>
        </authorList>
    </citation>
    <scope>IDENTIFICATION</scope>
    <source>
        <strain evidence="10">DAOM BR144</strain>
    </source>
</reference>
<name>K3XAB5_GLOUD</name>
<keyword evidence="7" id="KW-1133">Transmembrane helix</keyword>
<dbReference type="GO" id="GO:0016020">
    <property type="term" value="C:membrane"/>
    <property type="evidence" value="ECO:0007669"/>
    <property type="project" value="UniProtKB-SubCell"/>
</dbReference>
<evidence type="ECO:0000256" key="3">
    <source>
        <dbReference type="ARBA" id="ARBA00022676"/>
    </source>
</evidence>
<keyword evidence="6" id="KW-0735">Signal-anchor</keyword>
<evidence type="ECO:0008006" key="12">
    <source>
        <dbReference type="Google" id="ProtNLM"/>
    </source>
</evidence>
<keyword evidence="3" id="KW-0328">Glycosyltransferase</keyword>
<comment type="subcellular location">
    <subcellularLocation>
        <location evidence="1">Membrane</location>
        <topology evidence="1">Single-pass type II membrane protein</topology>
    </subcellularLocation>
</comment>
<dbReference type="EMBL" id="ADOS01001529">
    <property type="status" value="NOT_ANNOTATED_CDS"/>
    <property type="molecule type" value="Genomic_DNA"/>
</dbReference>
<dbReference type="InterPro" id="IPR022751">
    <property type="entry name" value="Alpha_mannosyltransferase"/>
</dbReference>
<evidence type="ECO:0000313" key="11">
    <source>
        <dbReference type="Proteomes" id="UP000019132"/>
    </source>
</evidence>
<evidence type="ECO:0000313" key="10">
    <source>
        <dbReference type="EnsemblProtists" id="PYU1_T014164"/>
    </source>
</evidence>
<dbReference type="GO" id="GO:0000033">
    <property type="term" value="F:alpha-1,3-mannosyltransferase activity"/>
    <property type="evidence" value="ECO:0007669"/>
    <property type="project" value="TreeGrafter"/>
</dbReference>
<comment type="similarity">
    <text evidence="2">Belongs to the MNN1/MNT family.</text>
</comment>